<gene>
    <name evidence="2" type="ORF">IMG5_161310</name>
</gene>
<protein>
    <submittedName>
        <fullName evidence="2">Uncharacterized protein</fullName>
    </submittedName>
</protein>
<evidence type="ECO:0000313" key="3">
    <source>
        <dbReference type="Proteomes" id="UP000008983"/>
    </source>
</evidence>
<sequence length="132" mass="15740">SARSGFTREAFKMIYNIQYYILIRLTNRSFSCHKLQSIFEFISLMKNQMQNSSLGCSSNSRSAVNIKYMIVFIQLKNLIKNIRSLLDIRDLVIISNRQIEMNYIFFFTKFLYQININKVSLLIIFCLKIYYN</sequence>
<proteinExistence type="predicted"/>
<feature type="non-terminal residue" evidence="2">
    <location>
        <position position="1"/>
    </location>
</feature>
<accession>G0R023</accession>
<name>G0R023_ICHMU</name>
<dbReference type="RefSeq" id="XP_004030417.1">
    <property type="nucleotide sequence ID" value="XM_004030369.1"/>
</dbReference>
<dbReference type="GeneID" id="14905273"/>
<keyword evidence="1" id="KW-0472">Membrane</keyword>
<dbReference type="AlphaFoldDB" id="G0R023"/>
<evidence type="ECO:0000313" key="2">
    <source>
        <dbReference type="EMBL" id="EGR29181.1"/>
    </source>
</evidence>
<keyword evidence="1" id="KW-0812">Transmembrane</keyword>
<evidence type="ECO:0000256" key="1">
    <source>
        <dbReference type="SAM" id="Phobius"/>
    </source>
</evidence>
<keyword evidence="1" id="KW-1133">Transmembrane helix</keyword>
<feature type="transmembrane region" description="Helical" evidence="1">
    <location>
        <begin position="110"/>
        <end position="131"/>
    </location>
</feature>
<dbReference type="Proteomes" id="UP000008983">
    <property type="component" value="Unassembled WGS sequence"/>
</dbReference>
<reference evidence="2 3" key="1">
    <citation type="submission" date="2011-07" db="EMBL/GenBank/DDBJ databases">
        <authorList>
            <person name="Coyne R."/>
            <person name="Brami D."/>
            <person name="Johnson J."/>
            <person name="Hostetler J."/>
            <person name="Hannick L."/>
            <person name="Clark T."/>
            <person name="Cassidy-Hanley D."/>
            <person name="Inman J."/>
        </authorList>
    </citation>
    <scope>NUCLEOTIDE SEQUENCE [LARGE SCALE GENOMIC DNA]</scope>
    <source>
        <strain evidence="2 3">G5</strain>
    </source>
</reference>
<keyword evidence="3" id="KW-1185">Reference proteome</keyword>
<dbReference type="EMBL" id="GL984175">
    <property type="protein sequence ID" value="EGR29181.1"/>
    <property type="molecule type" value="Genomic_DNA"/>
</dbReference>
<organism evidence="2 3">
    <name type="scientific">Ichthyophthirius multifiliis</name>
    <name type="common">White spot disease agent</name>
    <name type="synonym">Ich</name>
    <dbReference type="NCBI Taxonomy" id="5932"/>
    <lineage>
        <taxon>Eukaryota</taxon>
        <taxon>Sar</taxon>
        <taxon>Alveolata</taxon>
        <taxon>Ciliophora</taxon>
        <taxon>Intramacronucleata</taxon>
        <taxon>Oligohymenophorea</taxon>
        <taxon>Hymenostomatida</taxon>
        <taxon>Ophryoglenina</taxon>
        <taxon>Ichthyophthirius</taxon>
    </lineage>
</organism>
<dbReference type="InParanoid" id="G0R023"/>